<feature type="binding site" evidence="10">
    <location>
        <begin position="183"/>
        <end position="184"/>
    </location>
    <ligand>
        <name>substrate</name>
    </ligand>
</feature>
<gene>
    <name evidence="12" type="primary">rdgB</name>
    <name evidence="12" type="ORF">D0Y50_03935</name>
</gene>
<evidence type="ECO:0000313" key="13">
    <source>
        <dbReference type="Proteomes" id="UP000262073"/>
    </source>
</evidence>
<dbReference type="KEGG" id="salm:D0Y50_03935"/>
<evidence type="ECO:0000256" key="7">
    <source>
        <dbReference type="ARBA" id="ARBA00023080"/>
    </source>
</evidence>
<evidence type="ECO:0000256" key="5">
    <source>
        <dbReference type="ARBA" id="ARBA00022801"/>
    </source>
</evidence>
<evidence type="ECO:0000256" key="6">
    <source>
        <dbReference type="ARBA" id="ARBA00022842"/>
    </source>
</evidence>
<dbReference type="RefSeq" id="WP_117315622.1">
    <property type="nucleotide sequence ID" value="NZ_CP031769.1"/>
</dbReference>
<comment type="caution">
    <text evidence="10">Lacks conserved residue(s) required for the propagation of feature annotation.</text>
</comment>
<feature type="binding site" evidence="10">
    <location>
        <position position="73"/>
    </location>
    <ligand>
        <name>substrate</name>
    </ligand>
</feature>
<dbReference type="Proteomes" id="UP000262073">
    <property type="component" value="Chromosome"/>
</dbReference>
<sequence length="200" mass="21352">MAFPDKIVLATGNAGKLKEFGNLFSQQQVTIVGQQELGVKEVPETGTTFIENAIIKARHAARHTGLPAIADDSGIVVNALGGAPGIYSARFAGAGASDADNIELLLSRLSGEADRRAHFICTLVYLRHAEDPVPLISQGHWHGLITNQVSGHGGFGYDPVFYVPAQECTAAELDSQAKNALSHRGQAMTFLLQQMRQAFA</sequence>
<comment type="catalytic activity">
    <reaction evidence="10">
        <text>ITP + H2O = IMP + diphosphate + H(+)</text>
        <dbReference type="Rhea" id="RHEA:29399"/>
        <dbReference type="ChEBI" id="CHEBI:15377"/>
        <dbReference type="ChEBI" id="CHEBI:15378"/>
        <dbReference type="ChEBI" id="CHEBI:33019"/>
        <dbReference type="ChEBI" id="CHEBI:58053"/>
        <dbReference type="ChEBI" id="CHEBI:61402"/>
        <dbReference type="EC" id="3.6.1.66"/>
    </reaction>
</comment>
<dbReference type="PANTHER" id="PTHR11067">
    <property type="entry name" value="INOSINE TRIPHOSPHATE PYROPHOSPHATASE/HAM1 PROTEIN"/>
    <property type="match status" value="1"/>
</dbReference>
<proteinExistence type="inferred from homology"/>
<dbReference type="EC" id="3.6.1.66" evidence="10"/>
<keyword evidence="7 10" id="KW-0546">Nucleotide metabolism</keyword>
<comment type="similarity">
    <text evidence="1 10 11">Belongs to the HAM1 NTPase family.</text>
</comment>
<dbReference type="PANTHER" id="PTHR11067:SF9">
    <property type="entry name" value="INOSINE TRIPHOSPHATE PYROPHOSPHATASE"/>
    <property type="match status" value="1"/>
</dbReference>
<evidence type="ECO:0000256" key="1">
    <source>
        <dbReference type="ARBA" id="ARBA00008023"/>
    </source>
</evidence>
<dbReference type="OrthoDB" id="9807456at2"/>
<dbReference type="FunFam" id="3.90.950.10:FF:000001">
    <property type="entry name" value="dITP/XTP pyrophosphatase"/>
    <property type="match status" value="1"/>
</dbReference>
<comment type="catalytic activity">
    <reaction evidence="9 10">
        <text>XTP + H2O = XMP + diphosphate + H(+)</text>
        <dbReference type="Rhea" id="RHEA:28610"/>
        <dbReference type="ChEBI" id="CHEBI:15377"/>
        <dbReference type="ChEBI" id="CHEBI:15378"/>
        <dbReference type="ChEBI" id="CHEBI:33019"/>
        <dbReference type="ChEBI" id="CHEBI:57464"/>
        <dbReference type="ChEBI" id="CHEBI:61314"/>
        <dbReference type="EC" id="3.6.1.66"/>
    </reaction>
</comment>
<accession>A0A346NJ90</accession>
<dbReference type="GO" id="GO:0000166">
    <property type="term" value="F:nucleotide binding"/>
    <property type="evidence" value="ECO:0007669"/>
    <property type="project" value="UniProtKB-KW"/>
</dbReference>
<dbReference type="GO" id="GO:0009117">
    <property type="term" value="P:nucleotide metabolic process"/>
    <property type="evidence" value="ECO:0007669"/>
    <property type="project" value="UniProtKB-KW"/>
</dbReference>
<dbReference type="GO" id="GO:0036222">
    <property type="term" value="F:XTP diphosphatase activity"/>
    <property type="evidence" value="ECO:0007669"/>
    <property type="project" value="UniProtKB-UniRule"/>
</dbReference>
<comment type="catalytic activity">
    <reaction evidence="8 10">
        <text>dITP + H2O = dIMP + diphosphate + H(+)</text>
        <dbReference type="Rhea" id="RHEA:28342"/>
        <dbReference type="ChEBI" id="CHEBI:15377"/>
        <dbReference type="ChEBI" id="CHEBI:15378"/>
        <dbReference type="ChEBI" id="CHEBI:33019"/>
        <dbReference type="ChEBI" id="CHEBI:61194"/>
        <dbReference type="ChEBI" id="CHEBI:61382"/>
        <dbReference type="EC" id="3.6.1.66"/>
    </reaction>
</comment>
<protein>
    <recommendedName>
        <fullName evidence="10">dITP/XTP pyrophosphatase</fullName>
        <ecNumber evidence="10">3.6.1.66</ecNumber>
    </recommendedName>
    <alternativeName>
        <fullName evidence="10">Non-canonical purine NTP pyrophosphatase</fullName>
    </alternativeName>
    <alternativeName>
        <fullName evidence="10">Non-standard purine NTP pyrophosphatase</fullName>
    </alternativeName>
    <alternativeName>
        <fullName evidence="10">Nucleoside-triphosphate diphosphatase</fullName>
    </alternativeName>
    <alternativeName>
        <fullName evidence="10">Nucleoside-triphosphate pyrophosphatase</fullName>
        <shortName evidence="10">NTPase</shortName>
    </alternativeName>
</protein>
<dbReference type="GO" id="GO:0009146">
    <property type="term" value="P:purine nucleoside triphosphate catabolic process"/>
    <property type="evidence" value="ECO:0007669"/>
    <property type="project" value="UniProtKB-UniRule"/>
</dbReference>
<dbReference type="GO" id="GO:0017111">
    <property type="term" value="F:ribonucleoside triphosphate phosphatase activity"/>
    <property type="evidence" value="ECO:0007669"/>
    <property type="project" value="InterPro"/>
</dbReference>
<evidence type="ECO:0000256" key="11">
    <source>
        <dbReference type="RuleBase" id="RU003781"/>
    </source>
</evidence>
<organism evidence="12 13">
    <name type="scientific">Salinimonas sediminis</name>
    <dbReference type="NCBI Taxonomy" id="2303538"/>
    <lineage>
        <taxon>Bacteria</taxon>
        <taxon>Pseudomonadati</taxon>
        <taxon>Pseudomonadota</taxon>
        <taxon>Gammaproteobacteria</taxon>
        <taxon>Alteromonadales</taxon>
        <taxon>Alteromonadaceae</taxon>
        <taxon>Alteromonas/Salinimonas group</taxon>
        <taxon>Salinimonas</taxon>
    </lineage>
</organism>
<dbReference type="HAMAP" id="MF_01405">
    <property type="entry name" value="Non_canon_purine_NTPase"/>
    <property type="match status" value="1"/>
</dbReference>
<dbReference type="EMBL" id="CP031769">
    <property type="protein sequence ID" value="AXR05597.1"/>
    <property type="molecule type" value="Genomic_DNA"/>
</dbReference>
<dbReference type="InterPro" id="IPR020922">
    <property type="entry name" value="dITP/XTP_pyrophosphatase"/>
</dbReference>
<feature type="binding site" evidence="10">
    <location>
        <position position="178"/>
    </location>
    <ligand>
        <name>substrate</name>
    </ligand>
</feature>
<evidence type="ECO:0000256" key="4">
    <source>
        <dbReference type="ARBA" id="ARBA00022741"/>
    </source>
</evidence>
<feature type="active site" description="Proton acceptor" evidence="10">
    <location>
        <position position="72"/>
    </location>
</feature>
<evidence type="ECO:0000313" key="12">
    <source>
        <dbReference type="EMBL" id="AXR05597.1"/>
    </source>
</evidence>
<keyword evidence="5 10" id="KW-0378">Hydrolase</keyword>
<comment type="function">
    <text evidence="10">Pyrophosphatase that catalyzes the hydrolysis of nucleoside triphosphates to their monophosphate derivatives, with a high preference for the non-canonical purine nucleotides XTP (xanthosine triphosphate), dITP (deoxyinosine triphosphate) and ITP. Seems to function as a house-cleaning enzyme that removes non-canonical purine nucleotides from the nucleotide pool, thus preventing their incorporation into DNA/RNA and avoiding chromosomal lesions.</text>
</comment>
<dbReference type="Pfam" id="PF01725">
    <property type="entry name" value="Ham1p_like"/>
    <property type="match status" value="1"/>
</dbReference>
<evidence type="ECO:0000256" key="8">
    <source>
        <dbReference type="ARBA" id="ARBA00051875"/>
    </source>
</evidence>
<dbReference type="CDD" id="cd00515">
    <property type="entry name" value="HAM1"/>
    <property type="match status" value="1"/>
</dbReference>
<comment type="cofactor">
    <cofactor evidence="10">
        <name>Mg(2+)</name>
        <dbReference type="ChEBI" id="CHEBI:18420"/>
    </cofactor>
    <text evidence="10">Binds 1 Mg(2+) ion per subunit.</text>
</comment>
<dbReference type="AlphaFoldDB" id="A0A346NJ90"/>
<evidence type="ECO:0000256" key="9">
    <source>
        <dbReference type="ARBA" id="ARBA00052017"/>
    </source>
</evidence>
<comment type="subunit">
    <text evidence="2 10">Homodimer.</text>
</comment>
<dbReference type="GO" id="GO:0035870">
    <property type="term" value="F:dITP diphosphatase activity"/>
    <property type="evidence" value="ECO:0007669"/>
    <property type="project" value="UniProtKB-UniRule"/>
</dbReference>
<dbReference type="GO" id="GO:0046872">
    <property type="term" value="F:metal ion binding"/>
    <property type="evidence" value="ECO:0007669"/>
    <property type="project" value="UniProtKB-KW"/>
</dbReference>
<keyword evidence="13" id="KW-1185">Reference proteome</keyword>
<evidence type="ECO:0000256" key="3">
    <source>
        <dbReference type="ARBA" id="ARBA00022723"/>
    </source>
</evidence>
<keyword evidence="3 10" id="KW-0479">Metal-binding</keyword>
<evidence type="ECO:0000256" key="2">
    <source>
        <dbReference type="ARBA" id="ARBA00011738"/>
    </source>
</evidence>
<dbReference type="InterPro" id="IPR029001">
    <property type="entry name" value="ITPase-like_fam"/>
</dbReference>
<reference evidence="12 13" key="1">
    <citation type="submission" date="2018-08" db="EMBL/GenBank/DDBJ databases">
        <title>Salinimonas sediminis sp. nov., a piezophilic bacterium isolated from a deep-sea sediment sample from the New Britain Trench.</title>
        <authorList>
            <person name="Cao J."/>
        </authorList>
    </citation>
    <scope>NUCLEOTIDE SEQUENCE [LARGE SCALE GENOMIC DNA]</scope>
    <source>
        <strain evidence="12 13">N102</strain>
    </source>
</reference>
<feature type="binding site" evidence="10">
    <location>
        <position position="72"/>
    </location>
    <ligand>
        <name>Mg(2+)</name>
        <dbReference type="ChEBI" id="CHEBI:18420"/>
    </ligand>
</feature>
<dbReference type="GO" id="GO:0005829">
    <property type="term" value="C:cytosol"/>
    <property type="evidence" value="ECO:0007669"/>
    <property type="project" value="TreeGrafter"/>
</dbReference>
<dbReference type="Gene3D" id="3.90.950.10">
    <property type="match status" value="1"/>
</dbReference>
<keyword evidence="6 10" id="KW-0460">Magnesium</keyword>
<keyword evidence="4 10" id="KW-0547">Nucleotide-binding</keyword>
<feature type="binding site" evidence="10">
    <location>
        <begin position="11"/>
        <end position="16"/>
    </location>
    <ligand>
        <name>substrate</name>
    </ligand>
</feature>
<name>A0A346NJ90_9ALTE</name>
<evidence type="ECO:0000256" key="10">
    <source>
        <dbReference type="HAMAP-Rule" id="MF_01405"/>
    </source>
</evidence>
<dbReference type="InterPro" id="IPR002637">
    <property type="entry name" value="RdgB/HAM1"/>
</dbReference>
<dbReference type="SUPFAM" id="SSF52972">
    <property type="entry name" value="ITPase-like"/>
    <property type="match status" value="1"/>
</dbReference>
<feature type="binding site" evidence="10">
    <location>
        <begin position="155"/>
        <end position="158"/>
    </location>
    <ligand>
        <name>substrate</name>
    </ligand>
</feature>
<dbReference type="GO" id="GO:0036220">
    <property type="term" value="F:ITP diphosphatase activity"/>
    <property type="evidence" value="ECO:0007669"/>
    <property type="project" value="UniProtKB-UniRule"/>
</dbReference>
<dbReference type="NCBIfam" id="TIGR00042">
    <property type="entry name" value="RdgB/HAM1 family non-canonical purine NTP pyrophosphatase"/>
    <property type="match status" value="1"/>
</dbReference>